<dbReference type="Proteomes" id="UP000516439">
    <property type="component" value="Chromosome"/>
</dbReference>
<evidence type="ECO:0000313" key="4">
    <source>
        <dbReference type="EMBL" id="QNR83913.1"/>
    </source>
</evidence>
<dbReference type="EMBL" id="CP061171">
    <property type="protein sequence ID" value="QNR83913.1"/>
    <property type="molecule type" value="Genomic_DNA"/>
</dbReference>
<sequence length="186" mass="21023">MTFFKIKLFIAHFRLFILNSFIMKIPINFIRMFFVRWYIVVGKNSFISMNVKILNLHPTRSQIQIGNNCIINPGVLLDGRKGRVIIGNNVDISRDSYIFTAQHDPHSDDHGIKYADVIINDHVWVASRVTILPGVVLGKGCVVACGALVTKNVEAMQMVGGVPAKVIGIRRSKLEYTISYRPPFYT</sequence>
<evidence type="ECO:0000313" key="5">
    <source>
        <dbReference type="Proteomes" id="UP000516439"/>
    </source>
</evidence>
<comment type="similarity">
    <text evidence="1">Belongs to the transferase hexapeptide repeat family.</text>
</comment>
<keyword evidence="2" id="KW-0808">Transferase</keyword>
<reference evidence="4 5" key="1">
    <citation type="submission" date="2020-09" db="EMBL/GenBank/DDBJ databases">
        <title>Pedobacter sp. SW-16 isolated from soil near Yeocheon.</title>
        <authorList>
            <person name="Im H.S."/>
            <person name="Joung Y."/>
            <person name="Lee S.-S."/>
        </authorList>
    </citation>
    <scope>NUCLEOTIDE SEQUENCE [LARGE SCALE GENOMIC DNA]</scope>
    <source>
        <strain evidence="4 5">SW-16</strain>
    </source>
</reference>
<evidence type="ECO:0000256" key="1">
    <source>
        <dbReference type="ARBA" id="ARBA00007274"/>
    </source>
</evidence>
<keyword evidence="3" id="KW-0472">Membrane</keyword>
<keyword evidence="5" id="KW-1185">Reference proteome</keyword>
<name>A0ABX6TEH3_9SPHI</name>
<dbReference type="InterPro" id="IPR051159">
    <property type="entry name" value="Hexapeptide_acetyltransf"/>
</dbReference>
<protein>
    <submittedName>
        <fullName evidence="4">Acyltransferase</fullName>
    </submittedName>
</protein>
<feature type="transmembrane region" description="Helical" evidence="3">
    <location>
        <begin position="21"/>
        <end position="39"/>
    </location>
</feature>
<dbReference type="Pfam" id="PF00132">
    <property type="entry name" value="Hexapep"/>
    <property type="match status" value="1"/>
</dbReference>
<keyword evidence="3" id="KW-0812">Transmembrane</keyword>
<keyword evidence="3" id="KW-1133">Transmembrane helix</keyword>
<organism evidence="4 5">
    <name type="scientific">Pedobacter riviphilus</name>
    <dbReference type="NCBI Taxonomy" id="2766984"/>
    <lineage>
        <taxon>Bacteria</taxon>
        <taxon>Pseudomonadati</taxon>
        <taxon>Bacteroidota</taxon>
        <taxon>Sphingobacteriia</taxon>
        <taxon>Sphingobacteriales</taxon>
        <taxon>Sphingobacteriaceae</taxon>
        <taxon>Pedobacter</taxon>
    </lineage>
</organism>
<dbReference type="PANTHER" id="PTHR23416">
    <property type="entry name" value="SIALIC ACID SYNTHASE-RELATED"/>
    <property type="match status" value="1"/>
</dbReference>
<dbReference type="InterPro" id="IPR001451">
    <property type="entry name" value="Hexapep"/>
</dbReference>
<evidence type="ECO:0000256" key="2">
    <source>
        <dbReference type="ARBA" id="ARBA00022679"/>
    </source>
</evidence>
<proteinExistence type="inferred from homology"/>
<accession>A0ABX6TEH3</accession>
<keyword evidence="4" id="KW-0012">Acyltransferase</keyword>
<dbReference type="PANTHER" id="PTHR23416:SF23">
    <property type="entry name" value="ACETYLTRANSFERASE C18B11.09C-RELATED"/>
    <property type="match status" value="1"/>
</dbReference>
<dbReference type="CDD" id="cd04647">
    <property type="entry name" value="LbH_MAT_like"/>
    <property type="match status" value="1"/>
</dbReference>
<dbReference type="SUPFAM" id="SSF51161">
    <property type="entry name" value="Trimeric LpxA-like enzymes"/>
    <property type="match status" value="1"/>
</dbReference>
<dbReference type="GO" id="GO:0016746">
    <property type="term" value="F:acyltransferase activity"/>
    <property type="evidence" value="ECO:0007669"/>
    <property type="project" value="UniProtKB-KW"/>
</dbReference>
<gene>
    <name evidence="4" type="ORF">H9N25_18580</name>
</gene>
<evidence type="ECO:0000256" key="3">
    <source>
        <dbReference type="SAM" id="Phobius"/>
    </source>
</evidence>
<dbReference type="Gene3D" id="2.160.10.10">
    <property type="entry name" value="Hexapeptide repeat proteins"/>
    <property type="match status" value="1"/>
</dbReference>
<dbReference type="InterPro" id="IPR011004">
    <property type="entry name" value="Trimer_LpxA-like_sf"/>
</dbReference>